<reference evidence="3 4" key="1">
    <citation type="submission" date="2016-03" db="EMBL/GenBank/DDBJ databases">
        <title>Mechanisms controlling the formation of the plant cell surface in tip-growing cells are functionally conserved among land plants.</title>
        <authorList>
            <person name="Honkanen S."/>
            <person name="Jones V.A."/>
            <person name="Morieri G."/>
            <person name="Champion C."/>
            <person name="Hetherington A.J."/>
            <person name="Kelly S."/>
            <person name="Saint-Marcoux D."/>
            <person name="Proust H."/>
            <person name="Prescott H."/>
            <person name="Dolan L."/>
        </authorList>
    </citation>
    <scope>NUCLEOTIDE SEQUENCE [LARGE SCALE GENOMIC DNA]</scope>
    <source>
        <strain evidence="4">cv. Tak-1 and cv. Tak-2</strain>
        <tissue evidence="3">Whole gametophyte</tissue>
    </source>
</reference>
<evidence type="ECO:0000313" key="2">
    <source>
        <dbReference type="EMBL" id="BBN15575.1"/>
    </source>
</evidence>
<dbReference type="Proteomes" id="UP001162541">
    <property type="component" value="Chromosome 6"/>
</dbReference>
<evidence type="ECO:0000313" key="3">
    <source>
        <dbReference type="EMBL" id="OAE24218.1"/>
    </source>
</evidence>
<dbReference type="EMBL" id="LVLJ01002675">
    <property type="protein sequence ID" value="OAE24218.1"/>
    <property type="molecule type" value="Genomic_DNA"/>
</dbReference>
<keyword evidence="4" id="KW-1185">Reference proteome</keyword>
<evidence type="ECO:0000256" key="1">
    <source>
        <dbReference type="SAM" id="MobiDB-lite"/>
    </source>
</evidence>
<dbReference type="Proteomes" id="UP000077202">
    <property type="component" value="Unassembled WGS sequence"/>
</dbReference>
<feature type="region of interest" description="Disordered" evidence="1">
    <location>
        <begin position="125"/>
        <end position="184"/>
    </location>
</feature>
<dbReference type="EMBL" id="AP019871">
    <property type="protein sequence ID" value="BBN15575.1"/>
    <property type="molecule type" value="Genomic_DNA"/>
</dbReference>
<organism evidence="3 4">
    <name type="scientific">Marchantia polymorpha subsp. ruderalis</name>
    <dbReference type="NCBI Taxonomy" id="1480154"/>
    <lineage>
        <taxon>Eukaryota</taxon>
        <taxon>Viridiplantae</taxon>
        <taxon>Streptophyta</taxon>
        <taxon>Embryophyta</taxon>
        <taxon>Marchantiophyta</taxon>
        <taxon>Marchantiopsida</taxon>
        <taxon>Marchantiidae</taxon>
        <taxon>Marchantiales</taxon>
        <taxon>Marchantiaceae</taxon>
        <taxon>Marchantia</taxon>
    </lineage>
</organism>
<proteinExistence type="predicted"/>
<name>A0A176VTU6_MARPO</name>
<sequence>MPHLMAAVSPSTAEFEKVYVVHRTSGFPADAFTAPMQGEDVSDSAYLSEDQAYAIAIRRQIAYMERQMGDTIAELRTLVTEKGTTIKGRFQKMREWIERTDWFADAEVVEYHVETCPLRRSTKIDTDNLLEGMEEPGYTTDTSSDEEEDDEDSDEDIDDDSSAGSKPCPVSMTTNGKKRRRESD</sequence>
<feature type="compositionally biased region" description="Acidic residues" evidence="1">
    <location>
        <begin position="143"/>
        <end position="161"/>
    </location>
</feature>
<reference evidence="2" key="2">
    <citation type="journal article" date="2019" name="Curr. Biol.">
        <title>Chromatin organization in early land plants reveals an ancestral association between H3K27me3, transposons, and constitutive heterochromatin.</title>
        <authorList>
            <person name="Montgomery S.A."/>
            <person name="Tanizawa Y."/>
            <person name="Galik B."/>
            <person name="Wang N."/>
            <person name="Ito T."/>
            <person name="Mochizuki T."/>
            <person name="Akimcheva S."/>
            <person name="Bowman J."/>
            <person name="Cognat V."/>
            <person name="Drouard L."/>
            <person name="Ekker H."/>
            <person name="Houng S."/>
            <person name="Kohchi T."/>
            <person name="Lin S."/>
            <person name="Liu L.D."/>
            <person name="Nakamura Y."/>
            <person name="Valeeva L.R."/>
            <person name="Shakirov E.V."/>
            <person name="Shippen D.E."/>
            <person name="Wei W."/>
            <person name="Yagura M."/>
            <person name="Yamaoka S."/>
            <person name="Yamato K.T."/>
            <person name="Liu C."/>
            <person name="Berger F."/>
        </authorList>
    </citation>
    <scope>NUCLEOTIDE SEQUENCE [LARGE SCALE GENOMIC DNA]</scope>
    <source>
        <strain evidence="2">Tak-1</strain>
    </source>
</reference>
<accession>A0A176VTU6</accession>
<reference evidence="5" key="3">
    <citation type="journal article" date="2020" name="Curr. Biol.">
        <title>Chromatin organization in early land plants reveals an ancestral association between H3K27me3, transposons, and constitutive heterochromatin.</title>
        <authorList>
            <person name="Montgomery S.A."/>
            <person name="Tanizawa Y."/>
            <person name="Galik B."/>
            <person name="Wang N."/>
            <person name="Ito T."/>
            <person name="Mochizuki T."/>
            <person name="Akimcheva S."/>
            <person name="Bowman J.L."/>
            <person name="Cognat V."/>
            <person name="Marechal-Drouard L."/>
            <person name="Ekker H."/>
            <person name="Hong S.F."/>
            <person name="Kohchi T."/>
            <person name="Lin S.S."/>
            <person name="Liu L.D."/>
            <person name="Nakamura Y."/>
            <person name="Valeeva L.R."/>
            <person name="Shakirov E.V."/>
            <person name="Shippen D.E."/>
            <person name="Wei W.L."/>
            <person name="Yagura M."/>
            <person name="Yamaoka S."/>
            <person name="Yamato K.T."/>
            <person name="Liu C."/>
            <person name="Berger F."/>
        </authorList>
    </citation>
    <scope>NUCLEOTIDE SEQUENCE [LARGE SCALE GENOMIC DNA]</scope>
    <source>
        <strain evidence="5">Tak-1</strain>
    </source>
</reference>
<evidence type="ECO:0000313" key="5">
    <source>
        <dbReference type="Proteomes" id="UP001162541"/>
    </source>
</evidence>
<gene>
    <name evidence="3" type="ORF">AXG93_2752s2350</name>
    <name evidence="2" type="ORF">Mp_6g20680</name>
</gene>
<protein>
    <submittedName>
        <fullName evidence="3">Uncharacterized protein</fullName>
    </submittedName>
</protein>
<dbReference type="AlphaFoldDB" id="A0A176VTU6"/>
<evidence type="ECO:0000313" key="4">
    <source>
        <dbReference type="Proteomes" id="UP000077202"/>
    </source>
</evidence>